<dbReference type="EMBL" id="JAVIZN010000002">
    <property type="protein sequence ID" value="MDR6203632.1"/>
    <property type="molecule type" value="Genomic_DNA"/>
</dbReference>
<name>A0ABD5CI75_9BURK</name>
<dbReference type="AlphaFoldDB" id="A0ABD5CI75"/>
<feature type="domain" description="Aldehyde dehydrogenase" evidence="3">
    <location>
        <begin position="36"/>
        <end position="489"/>
    </location>
</feature>
<evidence type="ECO:0000256" key="1">
    <source>
        <dbReference type="ARBA" id="ARBA00009986"/>
    </source>
</evidence>
<evidence type="ECO:0000313" key="4">
    <source>
        <dbReference type="EMBL" id="MDR6203632.1"/>
    </source>
</evidence>
<evidence type="ECO:0000259" key="3">
    <source>
        <dbReference type="Pfam" id="PF00171"/>
    </source>
</evidence>
<dbReference type="InterPro" id="IPR016163">
    <property type="entry name" value="Ald_DH_C"/>
</dbReference>
<dbReference type="InterPro" id="IPR015590">
    <property type="entry name" value="Aldehyde_DH_dom"/>
</dbReference>
<sequence>MNAASSFPLLPEVAEFLSGAPIASVIGGRDALARDGTSFDTFDPGSARHLAQVSALGGADIDDAVSAAAAAFPTWSALAASERAVHLHRLADALEARKPILAQIEALDAGKLVRAAEQDVQVCIDTLRYFTDMALHATRRTTLAVSGYDAWTTREPWGPCGFIFPWNFPILLIGWGVPPALAAGNTVVIKPAEDTPLSAIYLARLAREIGFPDGVINVVTGHGQTAGAALAAHPRLKRFSFTGSPEVGRLVGAACGANLTPCKLELGGKGAAVVFDDVDIDATAERLAIAITTHAGQVCCDATRWLVHERIHDRFADACAKRLAKVRVGYQMDEASQMGPVVNARQRARVLGYLARGQAEGARALLAGGPADVPGFDGFYVKPALLAGDPANVASREEIFGPVAFLTTFRDEAHAVELANATDYGLANSVWSADLQRATRVAEAMVAGNSWINAHNVFPHGVPYGGINSSGMGGGVNSPETLFDYWRSQSMVRPRAI</sequence>
<dbReference type="Pfam" id="PF00171">
    <property type="entry name" value="Aldedh"/>
    <property type="match status" value="1"/>
</dbReference>
<dbReference type="GO" id="GO:0016491">
    <property type="term" value="F:oxidoreductase activity"/>
    <property type="evidence" value="ECO:0007669"/>
    <property type="project" value="UniProtKB-KW"/>
</dbReference>
<organism evidence="4 5">
    <name type="scientific">Paraburkholderia graminis</name>
    <dbReference type="NCBI Taxonomy" id="60548"/>
    <lineage>
        <taxon>Bacteria</taxon>
        <taxon>Pseudomonadati</taxon>
        <taxon>Pseudomonadota</taxon>
        <taxon>Betaproteobacteria</taxon>
        <taxon>Burkholderiales</taxon>
        <taxon>Burkholderiaceae</taxon>
        <taxon>Paraburkholderia</taxon>
    </lineage>
</organism>
<dbReference type="FunFam" id="3.40.605.10:FF:000007">
    <property type="entry name" value="NAD/NADP-dependent betaine aldehyde dehydrogenase"/>
    <property type="match status" value="1"/>
</dbReference>
<dbReference type="Proteomes" id="UP001245184">
    <property type="component" value="Unassembled WGS sequence"/>
</dbReference>
<reference evidence="4 5" key="1">
    <citation type="submission" date="2023-08" db="EMBL/GenBank/DDBJ databases">
        <title>Genome sequencing of plant associated microbes to promote plant fitness in Sorghum bicolor and Oryza sativa.</title>
        <authorList>
            <person name="Coleman-Derr D."/>
        </authorList>
    </citation>
    <scope>NUCLEOTIDE SEQUENCE [LARGE SCALE GENOMIC DNA]</scope>
    <source>
        <strain evidence="4 5">SLBN-33</strain>
    </source>
</reference>
<dbReference type="SUPFAM" id="SSF53720">
    <property type="entry name" value="ALDH-like"/>
    <property type="match status" value="1"/>
</dbReference>
<accession>A0ABD5CI75</accession>
<dbReference type="Gene3D" id="3.40.309.10">
    <property type="entry name" value="Aldehyde Dehydrogenase, Chain A, domain 2"/>
    <property type="match status" value="1"/>
</dbReference>
<evidence type="ECO:0000256" key="2">
    <source>
        <dbReference type="ARBA" id="ARBA00023002"/>
    </source>
</evidence>
<dbReference type="InterPro" id="IPR016161">
    <property type="entry name" value="Ald_DH/histidinol_DH"/>
</dbReference>
<evidence type="ECO:0000313" key="5">
    <source>
        <dbReference type="Proteomes" id="UP001245184"/>
    </source>
</evidence>
<proteinExistence type="inferred from homology"/>
<dbReference type="Gene3D" id="3.40.605.10">
    <property type="entry name" value="Aldehyde Dehydrogenase, Chain A, domain 1"/>
    <property type="match status" value="1"/>
</dbReference>
<dbReference type="InterPro" id="IPR016162">
    <property type="entry name" value="Ald_DH_N"/>
</dbReference>
<keyword evidence="2" id="KW-0560">Oxidoreductase</keyword>
<dbReference type="RefSeq" id="WP_006048708.1">
    <property type="nucleotide sequence ID" value="NZ_ATXV01000013.1"/>
</dbReference>
<gene>
    <name evidence="4" type="ORF">QF025_002352</name>
</gene>
<dbReference type="PANTHER" id="PTHR11699">
    <property type="entry name" value="ALDEHYDE DEHYDROGENASE-RELATED"/>
    <property type="match status" value="1"/>
</dbReference>
<comment type="caution">
    <text evidence="4">The sequence shown here is derived from an EMBL/GenBank/DDBJ whole genome shotgun (WGS) entry which is preliminary data.</text>
</comment>
<comment type="similarity">
    <text evidence="1">Belongs to the aldehyde dehydrogenase family.</text>
</comment>
<protein>
    <submittedName>
        <fullName evidence="4">Acyl-CoA reductase-like NAD-dependent aldehyde dehydrogenase</fullName>
    </submittedName>
</protein>
<dbReference type="CDD" id="cd07078">
    <property type="entry name" value="ALDH"/>
    <property type="match status" value="1"/>
</dbReference>